<comment type="caution">
    <text evidence="1">The sequence shown here is derived from an EMBL/GenBank/DDBJ whole genome shotgun (WGS) entry which is preliminary data.</text>
</comment>
<dbReference type="EMBL" id="BMGL01000010">
    <property type="protein sequence ID" value="GGE18186.1"/>
    <property type="molecule type" value="Genomic_DNA"/>
</dbReference>
<evidence type="ECO:0000313" key="1">
    <source>
        <dbReference type="EMBL" id="GGE18186.1"/>
    </source>
</evidence>
<dbReference type="AlphaFoldDB" id="A0A917EBZ0"/>
<organism evidence="1 2">
    <name type="scientific">Psychroflexus salis</name>
    <dbReference type="NCBI Taxonomy" id="1526574"/>
    <lineage>
        <taxon>Bacteria</taxon>
        <taxon>Pseudomonadati</taxon>
        <taxon>Bacteroidota</taxon>
        <taxon>Flavobacteriia</taxon>
        <taxon>Flavobacteriales</taxon>
        <taxon>Flavobacteriaceae</taxon>
        <taxon>Psychroflexus</taxon>
    </lineage>
</organism>
<protein>
    <submittedName>
        <fullName evidence="1">Uncharacterized protein</fullName>
    </submittedName>
</protein>
<accession>A0A917EBZ0</accession>
<sequence length="193" mass="22806">MGQKKELYINDNFEYISKPEFERKSDQALDYTLRFELDSTFLNVKVSRYKEGKVQLKVLDSIKTTFFKSKNEEFGENDILLINYYPGSDKCSTKAYKSNFKSKYNQYRRKFDKIDNLKQVFVYKSTQGLKGSGNEIDWKPDINNLIEKTFYPIPYPCGGYVIMNNKGSYISERGEYSYWNGLIREINKFTKSD</sequence>
<proteinExistence type="predicted"/>
<evidence type="ECO:0000313" key="2">
    <source>
        <dbReference type="Proteomes" id="UP000599688"/>
    </source>
</evidence>
<gene>
    <name evidence="1" type="ORF">GCM10010831_19250</name>
</gene>
<keyword evidence="2" id="KW-1185">Reference proteome</keyword>
<reference evidence="1 2" key="1">
    <citation type="journal article" date="2014" name="Int. J. Syst. Evol. Microbiol.">
        <title>Complete genome sequence of Corynebacterium casei LMG S-19264T (=DSM 44701T), isolated from a smear-ripened cheese.</title>
        <authorList>
            <consortium name="US DOE Joint Genome Institute (JGI-PGF)"/>
            <person name="Walter F."/>
            <person name="Albersmeier A."/>
            <person name="Kalinowski J."/>
            <person name="Ruckert C."/>
        </authorList>
    </citation>
    <scope>NUCLEOTIDE SEQUENCE [LARGE SCALE GENOMIC DNA]</scope>
    <source>
        <strain evidence="1 2">CGMCC 1.12925</strain>
    </source>
</reference>
<dbReference type="Proteomes" id="UP000599688">
    <property type="component" value="Unassembled WGS sequence"/>
</dbReference>
<name>A0A917EBZ0_9FLAO</name>